<dbReference type="PATRIC" id="fig|94132.3.peg.1333"/>
<dbReference type="InterPro" id="IPR036812">
    <property type="entry name" value="NAD(P)_OxRdtase_dom_sf"/>
</dbReference>
<evidence type="ECO:0000259" key="1">
    <source>
        <dbReference type="Pfam" id="PF00248"/>
    </source>
</evidence>
<proteinExistence type="predicted"/>
<dbReference type="GO" id="GO:0016491">
    <property type="term" value="F:oxidoreductase activity"/>
    <property type="evidence" value="ECO:0007669"/>
    <property type="project" value="InterPro"/>
</dbReference>
<protein>
    <submittedName>
        <fullName evidence="2">Pyridoxal 4-dehydrogenase</fullName>
    </submittedName>
</protein>
<feature type="domain" description="NADP-dependent oxidoreductase" evidence="1">
    <location>
        <begin position="25"/>
        <end position="337"/>
    </location>
</feature>
<reference evidence="2 3" key="1">
    <citation type="journal article" date="2014" name="Int. J. Syst. Evol. Microbiol.">
        <title>Ramlibacter solisilvae sp. nov., isolated from forest soil, and emended description of the genus Ramlibacter.</title>
        <authorList>
            <person name="Lee H.J."/>
            <person name="Lee S.H."/>
            <person name="Lee S.S."/>
            <person name="Lee J.S."/>
            <person name="Kim Y."/>
            <person name="Kim S.C."/>
            <person name="Jeon C.O."/>
        </authorList>
    </citation>
    <scope>NUCLEOTIDE SEQUENCE [LARGE SCALE GENOMIC DNA]</scope>
    <source>
        <strain evidence="2 3">5-10</strain>
    </source>
</reference>
<dbReference type="Gene3D" id="3.20.20.100">
    <property type="entry name" value="NADP-dependent oxidoreductase domain"/>
    <property type="match status" value="1"/>
</dbReference>
<dbReference type="PANTHER" id="PTHR42686:SF1">
    <property type="entry name" value="GH17980P-RELATED"/>
    <property type="match status" value="1"/>
</dbReference>
<dbReference type="Proteomes" id="UP000070433">
    <property type="component" value="Chromosome"/>
</dbReference>
<dbReference type="PANTHER" id="PTHR42686">
    <property type="entry name" value="GH17980P-RELATED"/>
    <property type="match status" value="1"/>
</dbReference>
<name>A0A127JZA2_9BURK</name>
<evidence type="ECO:0000313" key="3">
    <source>
        <dbReference type="Proteomes" id="UP000070433"/>
    </source>
</evidence>
<sequence>MLEENAMEMRAFRTRNGRDLNFSVIGFGSVPIGEVYELVDEKAAIATVEQAFANGIRVFDSSPHYGNGIAESRMGAGLRRAPRGEVIVSTKVGRVMNPFAKPAPRNPDVYSPGFVGGYAHGPSFDYSYDGTMRSVEQSLLRMGLSEIDVLLIHDCDVWTHGAEAGARFKEAMDGAYRALDKLRSEKTVAAIGFGINEAATCVKFARAGDFDVAMMAGRYTLLDQSGLAELLPLAVAKKMGVLLAGVFNSGILATGPVAGAKFEYAAAPPEVLERVRKIEAICAGHGTSVRRAALRFAMAHPAVVTVVLGAANPSEVAANVADAQQEVPAAVWSDLKSAGVLEASVPIG</sequence>
<dbReference type="AlphaFoldDB" id="A0A127JZA2"/>
<evidence type="ECO:0000313" key="2">
    <source>
        <dbReference type="EMBL" id="AMO25297.1"/>
    </source>
</evidence>
<gene>
    <name evidence="2" type="ORF">UC35_06555</name>
</gene>
<dbReference type="EMBL" id="CP010951">
    <property type="protein sequence ID" value="AMO25297.1"/>
    <property type="molecule type" value="Genomic_DNA"/>
</dbReference>
<dbReference type="InterPro" id="IPR020471">
    <property type="entry name" value="AKR"/>
</dbReference>
<keyword evidence="3" id="KW-1185">Reference proteome</keyword>
<organism evidence="2 3">
    <name type="scientific">Ramlibacter tataouinensis</name>
    <dbReference type="NCBI Taxonomy" id="94132"/>
    <lineage>
        <taxon>Bacteria</taxon>
        <taxon>Pseudomonadati</taxon>
        <taxon>Pseudomonadota</taxon>
        <taxon>Betaproteobacteria</taxon>
        <taxon>Burkholderiales</taxon>
        <taxon>Comamonadaceae</taxon>
        <taxon>Ramlibacter</taxon>
    </lineage>
</organism>
<dbReference type="SUPFAM" id="SSF51430">
    <property type="entry name" value="NAD(P)-linked oxidoreductase"/>
    <property type="match status" value="1"/>
</dbReference>
<dbReference type="InterPro" id="IPR023210">
    <property type="entry name" value="NADP_OxRdtase_dom"/>
</dbReference>
<dbReference type="Pfam" id="PF00248">
    <property type="entry name" value="Aldo_ket_red"/>
    <property type="match status" value="1"/>
</dbReference>
<accession>A0A127JZA2</accession>
<dbReference type="GO" id="GO:0005829">
    <property type="term" value="C:cytosol"/>
    <property type="evidence" value="ECO:0007669"/>
    <property type="project" value="TreeGrafter"/>
</dbReference>